<evidence type="ECO:0000313" key="5">
    <source>
        <dbReference type="Proteomes" id="UP000240830"/>
    </source>
</evidence>
<dbReference type="EMBL" id="MTSL01000101">
    <property type="protein sequence ID" value="PJF18815.1"/>
    <property type="molecule type" value="Genomic_DNA"/>
</dbReference>
<organism evidence="4 5">
    <name type="scientific">Paramicrosporidium saccamoebae</name>
    <dbReference type="NCBI Taxonomy" id="1246581"/>
    <lineage>
        <taxon>Eukaryota</taxon>
        <taxon>Fungi</taxon>
        <taxon>Fungi incertae sedis</taxon>
        <taxon>Cryptomycota</taxon>
        <taxon>Cryptomycota incertae sedis</taxon>
        <taxon>Paramicrosporidium</taxon>
    </lineage>
</organism>
<protein>
    <recommendedName>
        <fullName evidence="1">D-lactate dehydratase</fullName>
        <ecNumber evidence="1">4.2.1.130</ecNumber>
    </recommendedName>
</protein>
<dbReference type="GO" id="GO:0005829">
    <property type="term" value="C:cytosol"/>
    <property type="evidence" value="ECO:0007669"/>
    <property type="project" value="EnsemblFungi"/>
</dbReference>
<reference evidence="4 5" key="1">
    <citation type="submission" date="2016-10" db="EMBL/GenBank/DDBJ databases">
        <title>The genome of Paramicrosporidium saccamoebae is the missing link in understanding Cryptomycota and Microsporidia evolution.</title>
        <authorList>
            <person name="Quandt C.A."/>
            <person name="Beaudet D."/>
            <person name="Corsaro D."/>
            <person name="Michel R."/>
            <person name="Corradi N."/>
            <person name="James T."/>
        </authorList>
    </citation>
    <scope>NUCLEOTIDE SEQUENCE [LARGE SCALE GENOMIC DNA]</scope>
    <source>
        <strain evidence="4 5">KSL3</strain>
    </source>
</reference>
<sequence length="183" mass="19892">MPKALVLIADGSEEIEAVTVVDVLRRADVNVTLAAVKDNLQVHCSRHVVILADELLANIPDASAMFDAIIIPGGINGAKILSNRVLMEFENSNKWIAAMCAGPTVLHAADIGKGKRATSYPLFKSRVEGHFEYQEEDVVVHGKLITSRGPATAMLWAVIIAKELCGVEKAKEVSMQMLFKTPW</sequence>
<dbReference type="STRING" id="1246581.A0A2H9TM37"/>
<dbReference type="GO" id="GO:0005634">
    <property type="term" value="C:nucleus"/>
    <property type="evidence" value="ECO:0007669"/>
    <property type="project" value="EnsemblFungi"/>
</dbReference>
<dbReference type="GO" id="GO:0005739">
    <property type="term" value="C:mitochondrion"/>
    <property type="evidence" value="ECO:0007669"/>
    <property type="project" value="TreeGrafter"/>
</dbReference>
<dbReference type="OrthoDB" id="543156at2759"/>
<dbReference type="InterPro" id="IPR029062">
    <property type="entry name" value="Class_I_gatase-like"/>
</dbReference>
<name>A0A2H9TM37_9FUNG</name>
<dbReference type="CDD" id="cd03135">
    <property type="entry name" value="GATase1_DJ-1"/>
    <property type="match status" value="1"/>
</dbReference>
<comment type="catalytic activity">
    <reaction evidence="2">
        <text>methylglyoxal + H2O = (R)-lactate + H(+)</text>
        <dbReference type="Rhea" id="RHEA:27754"/>
        <dbReference type="ChEBI" id="CHEBI:15377"/>
        <dbReference type="ChEBI" id="CHEBI:15378"/>
        <dbReference type="ChEBI" id="CHEBI:16004"/>
        <dbReference type="ChEBI" id="CHEBI:17158"/>
        <dbReference type="EC" id="4.2.1.130"/>
    </reaction>
</comment>
<dbReference type="GO" id="GO:0019172">
    <property type="term" value="F:glyoxalase III activity"/>
    <property type="evidence" value="ECO:0007669"/>
    <property type="project" value="UniProtKB-EC"/>
</dbReference>
<evidence type="ECO:0000256" key="2">
    <source>
        <dbReference type="ARBA" id="ARBA00048082"/>
    </source>
</evidence>
<dbReference type="NCBIfam" id="TIGR01383">
    <property type="entry name" value="not_thiJ"/>
    <property type="match status" value="1"/>
</dbReference>
<gene>
    <name evidence="4" type="ORF">PSACC_01390</name>
</gene>
<dbReference type="InterPro" id="IPR002818">
    <property type="entry name" value="DJ-1/PfpI"/>
</dbReference>
<dbReference type="SUPFAM" id="SSF52317">
    <property type="entry name" value="Class I glutamine amidotransferase-like"/>
    <property type="match status" value="1"/>
</dbReference>
<accession>A0A2H9TM37</accession>
<dbReference type="EC" id="4.2.1.130" evidence="1"/>
<proteinExistence type="predicted"/>
<dbReference type="Proteomes" id="UP000240830">
    <property type="component" value="Unassembled WGS sequence"/>
</dbReference>
<dbReference type="PANTHER" id="PTHR48094">
    <property type="entry name" value="PROTEIN/NUCLEIC ACID DEGLYCASE DJ-1-RELATED"/>
    <property type="match status" value="1"/>
</dbReference>
<evidence type="ECO:0000259" key="3">
    <source>
        <dbReference type="Pfam" id="PF01965"/>
    </source>
</evidence>
<dbReference type="PANTHER" id="PTHR48094:SF12">
    <property type="entry name" value="PARKINSON DISEASE PROTEIN 7 HOMOLOG"/>
    <property type="match status" value="1"/>
</dbReference>
<dbReference type="GO" id="GO:0006979">
    <property type="term" value="P:response to oxidative stress"/>
    <property type="evidence" value="ECO:0007669"/>
    <property type="project" value="TreeGrafter"/>
</dbReference>
<comment type="caution">
    <text evidence="4">The sequence shown here is derived from an EMBL/GenBank/DDBJ whole genome shotgun (WGS) entry which is preliminary data.</text>
</comment>
<dbReference type="GO" id="GO:1903189">
    <property type="term" value="P:glyoxal metabolic process"/>
    <property type="evidence" value="ECO:0007669"/>
    <property type="project" value="TreeGrafter"/>
</dbReference>
<dbReference type="InterPro" id="IPR006287">
    <property type="entry name" value="DJ-1"/>
</dbReference>
<dbReference type="Gene3D" id="3.40.50.880">
    <property type="match status" value="1"/>
</dbReference>
<dbReference type="Pfam" id="PF01965">
    <property type="entry name" value="DJ-1_PfpI"/>
    <property type="match status" value="1"/>
</dbReference>
<dbReference type="AlphaFoldDB" id="A0A2H9TM37"/>
<feature type="domain" description="DJ-1/PfpI" evidence="3">
    <location>
        <begin position="3"/>
        <end position="162"/>
    </location>
</feature>
<evidence type="ECO:0000313" key="4">
    <source>
        <dbReference type="EMBL" id="PJF18815.1"/>
    </source>
</evidence>
<dbReference type="InterPro" id="IPR050325">
    <property type="entry name" value="Prot/Nucl_acid_deglycase"/>
</dbReference>
<evidence type="ECO:0000256" key="1">
    <source>
        <dbReference type="ARBA" id="ARBA00013134"/>
    </source>
</evidence>
<keyword evidence="5" id="KW-1185">Reference proteome</keyword>